<sequence>MTRHPATDRDPALTRTAFENAGACFAELVADIAPDQWATPALGAWDVRSLVGHTNRALTTLTRYLDEPEAQEVCTSPGQYYALSARATTPQEVEARGVAAGQDLGDDPAAAVRTALERARAALARFPVPEDPVIRTVVGGMRLNAYLPTRTFELAVHGLDLCSACGLEIRPPDHVLADATRTAMEIAHESGRVPDVLLALTGRRPLPAGFSVLP</sequence>
<dbReference type="Pfam" id="PF11716">
    <property type="entry name" value="MDMPI_N"/>
    <property type="match status" value="1"/>
</dbReference>
<evidence type="ECO:0000313" key="3">
    <source>
        <dbReference type="Proteomes" id="UP000638848"/>
    </source>
</evidence>
<dbReference type="AlphaFoldDB" id="A0A917LVG3"/>
<dbReference type="InterPro" id="IPR034660">
    <property type="entry name" value="DinB/YfiT-like"/>
</dbReference>
<dbReference type="EMBL" id="BMEQ01000011">
    <property type="protein sequence ID" value="GGG59524.1"/>
    <property type="molecule type" value="Genomic_DNA"/>
</dbReference>
<reference evidence="2" key="2">
    <citation type="submission" date="2020-09" db="EMBL/GenBank/DDBJ databases">
        <authorList>
            <person name="Sun Q."/>
            <person name="Zhou Y."/>
        </authorList>
    </citation>
    <scope>NUCLEOTIDE SEQUENCE</scope>
    <source>
        <strain evidence="2">CGMCC 1.12187</strain>
    </source>
</reference>
<protein>
    <recommendedName>
        <fullName evidence="1">Mycothiol-dependent maleylpyruvate isomerase metal-binding domain-containing protein</fullName>
    </recommendedName>
</protein>
<keyword evidence="3" id="KW-1185">Reference proteome</keyword>
<feature type="domain" description="Mycothiol-dependent maleylpyruvate isomerase metal-binding" evidence="1">
    <location>
        <begin position="21"/>
        <end position="161"/>
    </location>
</feature>
<evidence type="ECO:0000313" key="2">
    <source>
        <dbReference type="EMBL" id="GGG59524.1"/>
    </source>
</evidence>
<dbReference type="Gene3D" id="1.20.120.450">
    <property type="entry name" value="dinb family like domain"/>
    <property type="match status" value="1"/>
</dbReference>
<evidence type="ECO:0000259" key="1">
    <source>
        <dbReference type="Pfam" id="PF11716"/>
    </source>
</evidence>
<name>A0A917LVG3_9MICC</name>
<gene>
    <name evidence="2" type="ORF">GCM10011374_23020</name>
</gene>
<dbReference type="InterPro" id="IPR024344">
    <property type="entry name" value="MDMPI_metal-binding"/>
</dbReference>
<dbReference type="SUPFAM" id="SSF109854">
    <property type="entry name" value="DinB/YfiT-like putative metalloenzymes"/>
    <property type="match status" value="1"/>
</dbReference>
<dbReference type="Proteomes" id="UP000638848">
    <property type="component" value="Unassembled WGS sequence"/>
</dbReference>
<proteinExistence type="predicted"/>
<dbReference type="RefSeq" id="WP_188537344.1">
    <property type="nucleotide sequence ID" value="NZ_BMEQ01000011.1"/>
</dbReference>
<organism evidence="2 3">
    <name type="scientific">Kocuria dechangensis</name>
    <dbReference type="NCBI Taxonomy" id="1176249"/>
    <lineage>
        <taxon>Bacteria</taxon>
        <taxon>Bacillati</taxon>
        <taxon>Actinomycetota</taxon>
        <taxon>Actinomycetes</taxon>
        <taxon>Micrococcales</taxon>
        <taxon>Micrococcaceae</taxon>
        <taxon>Kocuria</taxon>
    </lineage>
</organism>
<dbReference type="NCBIfam" id="TIGR03083">
    <property type="entry name" value="maleylpyruvate isomerase family mycothiol-dependent enzyme"/>
    <property type="match status" value="1"/>
</dbReference>
<reference evidence="2" key="1">
    <citation type="journal article" date="2014" name="Int. J. Syst. Evol. Microbiol.">
        <title>Complete genome sequence of Corynebacterium casei LMG S-19264T (=DSM 44701T), isolated from a smear-ripened cheese.</title>
        <authorList>
            <consortium name="US DOE Joint Genome Institute (JGI-PGF)"/>
            <person name="Walter F."/>
            <person name="Albersmeier A."/>
            <person name="Kalinowski J."/>
            <person name="Ruckert C."/>
        </authorList>
    </citation>
    <scope>NUCLEOTIDE SEQUENCE</scope>
    <source>
        <strain evidence="2">CGMCC 1.12187</strain>
    </source>
</reference>
<dbReference type="GO" id="GO:0046872">
    <property type="term" value="F:metal ion binding"/>
    <property type="evidence" value="ECO:0007669"/>
    <property type="project" value="InterPro"/>
</dbReference>
<comment type="caution">
    <text evidence="2">The sequence shown here is derived from an EMBL/GenBank/DDBJ whole genome shotgun (WGS) entry which is preliminary data.</text>
</comment>
<dbReference type="InterPro" id="IPR017517">
    <property type="entry name" value="Maleyloyr_isom"/>
</dbReference>
<accession>A0A917LVG3</accession>